<proteinExistence type="predicted"/>
<name>A0A811T1M3_9EURY</name>
<organism evidence="1 2">
    <name type="scientific">Candidatus Argoarchaeum ethanivorans</name>
    <dbReference type="NCBI Taxonomy" id="2608793"/>
    <lineage>
        <taxon>Archaea</taxon>
        <taxon>Methanobacteriati</taxon>
        <taxon>Methanobacteriota</taxon>
        <taxon>Stenosarchaea group</taxon>
        <taxon>Methanomicrobia</taxon>
        <taxon>Methanosarcinales</taxon>
        <taxon>Methanosarcinales incertae sedis</taxon>
        <taxon>GOM Arc I cluster</taxon>
        <taxon>Candidatus Argoarchaeum</taxon>
    </lineage>
</organism>
<evidence type="ECO:0000313" key="2">
    <source>
        <dbReference type="Proteomes" id="UP000603056"/>
    </source>
</evidence>
<accession>A0A811T1M3</accession>
<dbReference type="EMBL" id="CAJHIP010000001">
    <property type="protein sequence ID" value="CAD6490964.1"/>
    <property type="molecule type" value="Genomic_DNA"/>
</dbReference>
<evidence type="ECO:0000313" key="1">
    <source>
        <dbReference type="EMBL" id="CAD6490964.1"/>
    </source>
</evidence>
<sequence>MMFGVTICNIDDARHRIHGRRKHRAHPGAAIALEIAVGSRSFDDLADASGGGKVTSLDALMILQTEGIATE</sequence>
<gene>
    <name evidence="1" type="ORF">FFODKBPE_00056</name>
</gene>
<dbReference type="Proteomes" id="UP000603056">
    <property type="component" value="Unassembled WGS sequence"/>
</dbReference>
<reference evidence="1" key="1">
    <citation type="submission" date="2020-10" db="EMBL/GenBank/DDBJ databases">
        <authorList>
            <person name="Hahn C.J."/>
            <person name="Laso-Perez R."/>
            <person name="Vulcano F."/>
            <person name="Vaziourakis K.-M."/>
            <person name="Stokke R."/>
            <person name="Steen I.H."/>
            <person name="Teske A."/>
            <person name="Boetius A."/>
            <person name="Liebeke M."/>
            <person name="Amann R."/>
            <person name="Knittel K."/>
        </authorList>
    </citation>
    <scope>NUCLEOTIDE SEQUENCE</scope>
    <source>
        <strain evidence="1">Gfbio:e3339647-f889-4370-9287-4fb5cb688e4c:AG394J04_GoMArc1</strain>
    </source>
</reference>
<comment type="caution">
    <text evidence="1">The sequence shown here is derived from an EMBL/GenBank/DDBJ whole genome shotgun (WGS) entry which is preliminary data.</text>
</comment>
<protein>
    <submittedName>
        <fullName evidence="1">Uncharacterized protein</fullName>
    </submittedName>
</protein>
<dbReference type="AlphaFoldDB" id="A0A811T1M3"/>